<evidence type="ECO:0000256" key="1">
    <source>
        <dbReference type="ARBA" id="ARBA00002649"/>
    </source>
</evidence>
<protein>
    <recommendedName>
        <fullName evidence="4 8">Ribosomal RNA small subunit methyltransferase D</fullName>
        <ecNumber evidence="3 8">2.1.1.171</ecNumber>
    </recommendedName>
</protein>
<dbReference type="SUPFAM" id="SSF53335">
    <property type="entry name" value="S-adenosyl-L-methionine-dependent methyltransferases"/>
    <property type="match status" value="1"/>
</dbReference>
<comment type="function">
    <text evidence="1 8">Specifically methylates the guanine in position 966 of 16S rRNA in the assembled 30S particle.</text>
</comment>
<dbReference type="Pfam" id="PF03602">
    <property type="entry name" value="Cons_hypoth95"/>
    <property type="match status" value="1"/>
</dbReference>
<evidence type="ECO:0000256" key="8">
    <source>
        <dbReference type="PIRNR" id="PIRNR004553"/>
    </source>
</evidence>
<keyword evidence="6 8" id="KW-0808">Transferase</keyword>
<dbReference type="AlphaFoldDB" id="A0A511URQ4"/>
<dbReference type="InterPro" id="IPR029063">
    <property type="entry name" value="SAM-dependent_MTases_sf"/>
</dbReference>
<keyword evidence="8" id="KW-0949">S-adenosyl-L-methionine</keyword>
<keyword evidence="8" id="KW-0698">rRNA processing</keyword>
<keyword evidence="11" id="KW-1185">Reference proteome</keyword>
<dbReference type="InterPro" id="IPR002052">
    <property type="entry name" value="DNA_methylase_N6_adenine_CS"/>
</dbReference>
<dbReference type="PIRSF" id="PIRSF004553">
    <property type="entry name" value="CHP00095"/>
    <property type="match status" value="1"/>
</dbReference>
<dbReference type="CDD" id="cd02440">
    <property type="entry name" value="AdoMet_MTases"/>
    <property type="match status" value="1"/>
</dbReference>
<dbReference type="PANTHER" id="PTHR43542:SF1">
    <property type="entry name" value="METHYLTRANSFERASE"/>
    <property type="match status" value="1"/>
</dbReference>
<reference evidence="10 11" key="1">
    <citation type="submission" date="2019-07" db="EMBL/GenBank/DDBJ databases">
        <title>Whole genome shotgun sequence of Halomonas variabilis NBRC 102410.</title>
        <authorList>
            <person name="Hosoyama A."/>
            <person name="Uohara A."/>
            <person name="Ohji S."/>
            <person name="Ichikawa N."/>
        </authorList>
    </citation>
    <scope>NUCLEOTIDE SEQUENCE [LARGE SCALE GENOMIC DNA]</scope>
    <source>
        <strain evidence="10 11">NBRC 102410</strain>
    </source>
</reference>
<evidence type="ECO:0000256" key="5">
    <source>
        <dbReference type="ARBA" id="ARBA00022603"/>
    </source>
</evidence>
<evidence type="ECO:0000313" key="11">
    <source>
        <dbReference type="Proteomes" id="UP000321303"/>
    </source>
</evidence>
<dbReference type="Gene3D" id="3.40.50.150">
    <property type="entry name" value="Vaccinia Virus protein VP39"/>
    <property type="match status" value="1"/>
</dbReference>
<dbReference type="NCBIfam" id="TIGR00095">
    <property type="entry name" value="16S rRNA (guanine(966)-N(2))-methyltransferase RsmD"/>
    <property type="match status" value="1"/>
</dbReference>
<comment type="similarity">
    <text evidence="2 8">Belongs to the methyltransferase superfamily. RsmD family.</text>
</comment>
<dbReference type="Proteomes" id="UP000321303">
    <property type="component" value="Unassembled WGS sequence"/>
</dbReference>
<proteinExistence type="inferred from homology"/>
<feature type="region of interest" description="Disordered" evidence="9">
    <location>
        <begin position="1"/>
        <end position="23"/>
    </location>
</feature>
<gene>
    <name evidence="10" type="primary">yhhF</name>
    <name evidence="10" type="ORF">HVA01_17890</name>
</gene>
<evidence type="ECO:0000313" key="10">
    <source>
        <dbReference type="EMBL" id="GEN28143.1"/>
    </source>
</evidence>
<dbReference type="PANTHER" id="PTHR43542">
    <property type="entry name" value="METHYLTRANSFERASE"/>
    <property type="match status" value="1"/>
</dbReference>
<dbReference type="EC" id="2.1.1.171" evidence="3 8"/>
<dbReference type="PROSITE" id="PS00092">
    <property type="entry name" value="N6_MTASE"/>
    <property type="match status" value="1"/>
</dbReference>
<evidence type="ECO:0000256" key="3">
    <source>
        <dbReference type="ARBA" id="ARBA00012141"/>
    </source>
</evidence>
<organism evidence="10 11">
    <name type="scientific">Halovibrio variabilis</name>
    <dbReference type="NCBI Taxonomy" id="31910"/>
    <lineage>
        <taxon>Bacteria</taxon>
        <taxon>Pseudomonadati</taxon>
        <taxon>Pseudomonadota</taxon>
        <taxon>Gammaproteobacteria</taxon>
        <taxon>Oceanospirillales</taxon>
        <taxon>Halomonadaceae</taxon>
        <taxon>Halovibrio</taxon>
    </lineage>
</organism>
<keyword evidence="5 8" id="KW-0489">Methyltransferase</keyword>
<comment type="catalytic activity">
    <reaction evidence="7 8">
        <text>guanosine(966) in 16S rRNA + S-adenosyl-L-methionine = N(2)-methylguanosine(966) in 16S rRNA + S-adenosyl-L-homocysteine + H(+)</text>
        <dbReference type="Rhea" id="RHEA:23548"/>
        <dbReference type="Rhea" id="RHEA-COMP:10211"/>
        <dbReference type="Rhea" id="RHEA-COMP:10212"/>
        <dbReference type="ChEBI" id="CHEBI:15378"/>
        <dbReference type="ChEBI" id="CHEBI:57856"/>
        <dbReference type="ChEBI" id="CHEBI:59789"/>
        <dbReference type="ChEBI" id="CHEBI:74269"/>
        <dbReference type="ChEBI" id="CHEBI:74481"/>
        <dbReference type="EC" id="2.1.1.171"/>
    </reaction>
</comment>
<evidence type="ECO:0000256" key="2">
    <source>
        <dbReference type="ARBA" id="ARBA00005269"/>
    </source>
</evidence>
<dbReference type="EMBL" id="BJXV01000009">
    <property type="protein sequence ID" value="GEN28143.1"/>
    <property type="molecule type" value="Genomic_DNA"/>
</dbReference>
<evidence type="ECO:0000256" key="4">
    <source>
        <dbReference type="ARBA" id="ARBA00013682"/>
    </source>
</evidence>
<name>A0A511URQ4_9GAMM</name>
<sequence>MKRQRSSRSSASRRSPDQREGNRLGKKLGKLRIIGGEFRRRQLPVLDIPGLRPTPDRVRETLFNWLGQQLDGQQVLDLFAGTGALGIEAVSRGAAWVDFVERDPRASAQLTANLALLNITASGVHIDDAQAYLTRPAKPYTLVFLDPPFHQQLAAPCCFALESNGWLTTEAMIYLETETSLTPEVPANWQLQRETQAGESTARLYQRQAP</sequence>
<dbReference type="GO" id="GO:0003676">
    <property type="term" value="F:nucleic acid binding"/>
    <property type="evidence" value="ECO:0007669"/>
    <property type="project" value="InterPro"/>
</dbReference>
<dbReference type="InterPro" id="IPR004398">
    <property type="entry name" value="RNA_MeTrfase_RsmD"/>
</dbReference>
<accession>A0A511URQ4</accession>
<dbReference type="OrthoDB" id="9803017at2"/>
<comment type="caution">
    <text evidence="10">The sequence shown here is derived from an EMBL/GenBank/DDBJ whole genome shotgun (WGS) entry which is preliminary data.</text>
</comment>
<dbReference type="RefSeq" id="WP_146874982.1">
    <property type="nucleotide sequence ID" value="NZ_BJXV01000009.1"/>
</dbReference>
<evidence type="ECO:0000256" key="6">
    <source>
        <dbReference type="ARBA" id="ARBA00022679"/>
    </source>
</evidence>
<evidence type="ECO:0000256" key="7">
    <source>
        <dbReference type="ARBA" id="ARBA00048326"/>
    </source>
</evidence>
<feature type="compositionally biased region" description="Basic and acidic residues" evidence="9">
    <location>
        <begin position="14"/>
        <end position="23"/>
    </location>
</feature>
<dbReference type="GO" id="GO:0052913">
    <property type="term" value="F:16S rRNA (guanine(966)-N(2))-methyltransferase activity"/>
    <property type="evidence" value="ECO:0007669"/>
    <property type="project" value="UniProtKB-EC"/>
</dbReference>
<evidence type="ECO:0000256" key="9">
    <source>
        <dbReference type="SAM" id="MobiDB-lite"/>
    </source>
</evidence>